<sequence length="332" mass="38207">MSNNSISYMSTGIADITPNYSIIPNTPCYPFYYTNSDQIFTALSDKYTSIIAPVIGYWVFSLFFHFLDQLPSLDKYRIHPPSELVSKNKVSVSQVIKAVIIQQVVQTALGVLVLDNVDEFMSDNQHLHAMATYSGYITFFLNLALGPSLTSSVFAHFGASITSFTYWWFVPAIQFAWACFIMDTHQYFLHRLFHMNKFLYRHIHSVHHRLYVPYAFGALYNHPIEGFLLDTCGALLAHAASFMSTRQSIVMFVFSTYKTCSDHAGAQYPFDPFRYIFANTSDYHDIHHQHFGLKYNFSQPFFVHWDDVFGTRLNRSDVKSSNKADKLKNKAE</sequence>
<name>A0A4T0HIJ8_WALIC</name>
<comment type="caution">
    <text evidence="7">The sequence shown here is derived from an EMBL/GenBank/DDBJ whole genome shotgun (WGS) entry which is preliminary data.</text>
</comment>
<keyword evidence="3 5" id="KW-1133">Transmembrane helix</keyword>
<dbReference type="AlphaFoldDB" id="A0A4T0HIJ8"/>
<evidence type="ECO:0000313" key="7">
    <source>
        <dbReference type="EMBL" id="TIB12786.1"/>
    </source>
</evidence>
<gene>
    <name evidence="8" type="ORF">E3P86_00857</name>
    <name evidence="7" type="ORF">E3P90_01927</name>
</gene>
<evidence type="ECO:0000313" key="8">
    <source>
        <dbReference type="EMBL" id="TIB40027.1"/>
    </source>
</evidence>
<dbReference type="Proteomes" id="UP000306954">
    <property type="component" value="Unassembled WGS sequence"/>
</dbReference>
<evidence type="ECO:0000256" key="2">
    <source>
        <dbReference type="ARBA" id="ARBA00022692"/>
    </source>
</evidence>
<dbReference type="EMBL" id="SPOF01000017">
    <property type="protein sequence ID" value="TIB12786.1"/>
    <property type="molecule type" value="Genomic_DNA"/>
</dbReference>
<dbReference type="InterPro" id="IPR050307">
    <property type="entry name" value="Sterol_Desaturase_Related"/>
</dbReference>
<reference evidence="9 10" key="1">
    <citation type="submission" date="2019-03" db="EMBL/GenBank/DDBJ databases">
        <title>Sequencing 23 genomes of Wallemia ichthyophaga.</title>
        <authorList>
            <person name="Gostincar C."/>
        </authorList>
    </citation>
    <scope>NUCLEOTIDE SEQUENCE [LARGE SCALE GENOMIC DNA]</scope>
    <source>
        <strain evidence="8 10">EXF-6200</strain>
        <strain evidence="7 9">EXF-8621</strain>
    </source>
</reference>
<dbReference type="OrthoDB" id="408954at2759"/>
<evidence type="ECO:0000313" key="10">
    <source>
        <dbReference type="Proteomes" id="UP000310689"/>
    </source>
</evidence>
<dbReference type="GO" id="GO:0008610">
    <property type="term" value="P:lipid biosynthetic process"/>
    <property type="evidence" value="ECO:0007669"/>
    <property type="project" value="InterPro"/>
</dbReference>
<dbReference type="OMA" id="FFIFWDR"/>
<evidence type="ECO:0000259" key="6">
    <source>
        <dbReference type="Pfam" id="PF04116"/>
    </source>
</evidence>
<evidence type="ECO:0000256" key="4">
    <source>
        <dbReference type="ARBA" id="ARBA00023136"/>
    </source>
</evidence>
<dbReference type="PANTHER" id="PTHR11863">
    <property type="entry name" value="STEROL DESATURASE"/>
    <property type="match status" value="1"/>
</dbReference>
<dbReference type="GO" id="GO:0016020">
    <property type="term" value="C:membrane"/>
    <property type="evidence" value="ECO:0007669"/>
    <property type="project" value="UniProtKB-SubCell"/>
</dbReference>
<evidence type="ECO:0000256" key="5">
    <source>
        <dbReference type="SAM" id="Phobius"/>
    </source>
</evidence>
<keyword evidence="4 5" id="KW-0472">Membrane</keyword>
<feature type="transmembrane region" description="Helical" evidence="5">
    <location>
        <begin position="47"/>
        <end position="67"/>
    </location>
</feature>
<comment type="subcellular location">
    <subcellularLocation>
        <location evidence="1">Membrane</location>
    </subcellularLocation>
</comment>
<evidence type="ECO:0000256" key="1">
    <source>
        <dbReference type="ARBA" id="ARBA00004370"/>
    </source>
</evidence>
<evidence type="ECO:0000313" key="9">
    <source>
        <dbReference type="Proteomes" id="UP000306954"/>
    </source>
</evidence>
<dbReference type="GO" id="GO:0016491">
    <property type="term" value="F:oxidoreductase activity"/>
    <property type="evidence" value="ECO:0007669"/>
    <property type="project" value="InterPro"/>
</dbReference>
<feature type="transmembrane region" description="Helical" evidence="5">
    <location>
        <begin position="165"/>
        <end position="189"/>
    </location>
</feature>
<dbReference type="GO" id="GO:0005506">
    <property type="term" value="F:iron ion binding"/>
    <property type="evidence" value="ECO:0007669"/>
    <property type="project" value="InterPro"/>
</dbReference>
<feature type="domain" description="Fatty acid hydroxylase" evidence="6">
    <location>
        <begin position="177"/>
        <end position="311"/>
    </location>
</feature>
<feature type="transmembrane region" description="Helical" evidence="5">
    <location>
        <begin position="136"/>
        <end position="159"/>
    </location>
</feature>
<protein>
    <recommendedName>
        <fullName evidence="6">Fatty acid hydroxylase domain-containing protein</fullName>
    </recommendedName>
</protein>
<proteinExistence type="predicted"/>
<keyword evidence="2 5" id="KW-0812">Transmembrane</keyword>
<dbReference type="InterPro" id="IPR006694">
    <property type="entry name" value="Fatty_acid_hydroxylase"/>
</dbReference>
<dbReference type="EMBL" id="SPOI01000022">
    <property type="protein sequence ID" value="TIB40027.1"/>
    <property type="molecule type" value="Genomic_DNA"/>
</dbReference>
<organism evidence="7 9">
    <name type="scientific">Wallemia ichthyophaga</name>
    <dbReference type="NCBI Taxonomy" id="245174"/>
    <lineage>
        <taxon>Eukaryota</taxon>
        <taxon>Fungi</taxon>
        <taxon>Dikarya</taxon>
        <taxon>Basidiomycota</taxon>
        <taxon>Wallemiomycotina</taxon>
        <taxon>Wallemiomycetes</taxon>
        <taxon>Wallemiales</taxon>
        <taxon>Wallemiaceae</taxon>
        <taxon>Wallemia</taxon>
    </lineage>
</organism>
<accession>A0A4T0HIJ8</accession>
<evidence type="ECO:0000256" key="3">
    <source>
        <dbReference type="ARBA" id="ARBA00022989"/>
    </source>
</evidence>
<dbReference type="Pfam" id="PF04116">
    <property type="entry name" value="FA_hydroxylase"/>
    <property type="match status" value="1"/>
</dbReference>
<dbReference type="Proteomes" id="UP000310689">
    <property type="component" value="Unassembled WGS sequence"/>
</dbReference>